<protein>
    <submittedName>
        <fullName evidence="1">Uncharacterized protein</fullName>
    </submittedName>
</protein>
<dbReference type="RefSeq" id="WP_116111100.1">
    <property type="nucleotide sequence ID" value="NZ_CP091196.1"/>
</dbReference>
<keyword evidence="2" id="KW-1185">Reference proteome</keyword>
<dbReference type="Proteomes" id="UP000830158">
    <property type="component" value="Chromosome"/>
</dbReference>
<name>A0ABY4P155_9PSEU</name>
<proteinExistence type="predicted"/>
<sequence>MAEPTAEAEALVKALASMAANLPMAALELREGRMGPARQHALGDLLVELGQLVHRHAEMDQAASPDAGSSTPPP</sequence>
<accession>A0ABY4P155</accession>
<dbReference type="EMBL" id="CP091196">
    <property type="protein sequence ID" value="UQS26074.1"/>
    <property type="molecule type" value="Genomic_DNA"/>
</dbReference>
<organism evidence="1 2">
    <name type="scientific">Amycolatopsis thermalba</name>
    <dbReference type="NCBI Taxonomy" id="944492"/>
    <lineage>
        <taxon>Bacteria</taxon>
        <taxon>Bacillati</taxon>
        <taxon>Actinomycetota</taxon>
        <taxon>Actinomycetes</taxon>
        <taxon>Pseudonocardiales</taxon>
        <taxon>Pseudonocardiaceae</taxon>
        <taxon>Amycolatopsis</taxon>
    </lineage>
</organism>
<gene>
    <name evidence="1" type="ORF">L1857_26295</name>
</gene>
<evidence type="ECO:0000313" key="2">
    <source>
        <dbReference type="Proteomes" id="UP000830158"/>
    </source>
</evidence>
<evidence type="ECO:0000313" key="1">
    <source>
        <dbReference type="EMBL" id="UQS26074.1"/>
    </source>
</evidence>
<reference evidence="1" key="1">
    <citation type="submission" date="2022-01" db="EMBL/GenBank/DDBJ databases">
        <title>PSI-footprinting approach for the identification of protein synthesis inhibitor producers.</title>
        <authorList>
            <person name="Handel F."/>
            <person name="Kulik A."/>
            <person name="Wex K.W."/>
            <person name="Berscheid A."/>
            <person name="Saur J.S."/>
            <person name="Winkler A."/>
            <person name="Wibberg D."/>
            <person name="Kalinowski J."/>
            <person name="Broetz-Oesterhelt H."/>
            <person name="Mast Y."/>
        </authorList>
    </citation>
    <scope>NUCLEOTIDE SEQUENCE</scope>
    <source>
        <strain evidence="1">KNN 49.3e</strain>
    </source>
</reference>